<organism evidence="1 2">
    <name type="scientific">Ceratosolen solmsi marchali</name>
    <dbReference type="NCBI Taxonomy" id="326594"/>
    <lineage>
        <taxon>Eukaryota</taxon>
        <taxon>Metazoa</taxon>
        <taxon>Ecdysozoa</taxon>
        <taxon>Arthropoda</taxon>
        <taxon>Hexapoda</taxon>
        <taxon>Insecta</taxon>
        <taxon>Pterygota</taxon>
        <taxon>Neoptera</taxon>
        <taxon>Endopterygota</taxon>
        <taxon>Hymenoptera</taxon>
        <taxon>Apocrita</taxon>
        <taxon>Proctotrupomorpha</taxon>
        <taxon>Chalcidoidea</taxon>
        <taxon>Agaonidae</taxon>
        <taxon>Agaoninae</taxon>
        <taxon>Ceratosolen</taxon>
    </lineage>
</organism>
<protein>
    <submittedName>
        <fullName evidence="2">Ejaculatory bulb-specific protein 3-like</fullName>
    </submittedName>
</protein>
<dbReference type="InterPro" id="IPR005055">
    <property type="entry name" value="A10/PebIII"/>
</dbReference>
<gene>
    <name evidence="2" type="primary">LOC105366060</name>
</gene>
<dbReference type="PANTHER" id="PTHR11257:SF13">
    <property type="entry name" value="GEO07322P1"/>
    <property type="match status" value="1"/>
</dbReference>
<dbReference type="PANTHER" id="PTHR11257">
    <property type="entry name" value="CHEMOSENSORY PROTEIN-RELATED"/>
    <property type="match status" value="1"/>
</dbReference>
<dbReference type="RefSeq" id="XP_011502676.1">
    <property type="nucleotide sequence ID" value="XM_011504374.1"/>
</dbReference>
<evidence type="ECO:0000313" key="1">
    <source>
        <dbReference type="Proteomes" id="UP000695007"/>
    </source>
</evidence>
<dbReference type="Gene3D" id="1.10.2080.10">
    <property type="entry name" value="Insect odorant-binding protein A10/Ejaculatory bulb-specific protein 3"/>
    <property type="match status" value="1"/>
</dbReference>
<dbReference type="Pfam" id="PF03392">
    <property type="entry name" value="OS-D"/>
    <property type="match status" value="1"/>
</dbReference>
<reference evidence="2" key="1">
    <citation type="submission" date="2025-08" db="UniProtKB">
        <authorList>
            <consortium name="RefSeq"/>
        </authorList>
    </citation>
    <scope>IDENTIFICATION</scope>
</reference>
<proteinExistence type="predicted"/>
<dbReference type="GeneID" id="105366060"/>
<dbReference type="InterPro" id="IPR036682">
    <property type="entry name" value="OS_D_A10/PebIII_sf"/>
</dbReference>
<sequence>MKDKRAPFYLSLILVGWAIAVVAEDPFLRINSLLQDEASVQYYANCLLDKGPCSGDGRAMKRLLPEFITTSCARCSERYKKIGCEVILTMQQAKYDNLWKEFLLKYDPQNLYQTNLQNFMQYCRENIK</sequence>
<keyword evidence="1" id="KW-1185">Reference proteome</keyword>
<dbReference type="KEGG" id="csol:105366060"/>
<dbReference type="SUPFAM" id="SSF100910">
    <property type="entry name" value="Chemosensory protein Csp2"/>
    <property type="match status" value="1"/>
</dbReference>
<dbReference type="Proteomes" id="UP000695007">
    <property type="component" value="Unplaced"/>
</dbReference>
<accession>A0AAJ6YR37</accession>
<dbReference type="AlphaFoldDB" id="A0AAJ6YR37"/>
<evidence type="ECO:0000313" key="2">
    <source>
        <dbReference type="RefSeq" id="XP_011502676.1"/>
    </source>
</evidence>
<name>A0AAJ6YR37_9HYME</name>